<accession>A0A9W9MI01</accession>
<evidence type="ECO:0000313" key="2">
    <source>
        <dbReference type="EMBL" id="KAJ5201675.1"/>
    </source>
</evidence>
<evidence type="ECO:0000256" key="1">
    <source>
        <dbReference type="SAM" id="MobiDB-lite"/>
    </source>
</evidence>
<reference evidence="2" key="1">
    <citation type="submission" date="2022-12" db="EMBL/GenBank/DDBJ databases">
        <authorList>
            <person name="Petersen C."/>
        </authorList>
    </citation>
    <scope>NUCLEOTIDE SEQUENCE</scope>
    <source>
        <strain evidence="2">IBT 15544</strain>
    </source>
</reference>
<name>A0A9W9MI01_9EURO</name>
<comment type="caution">
    <text evidence="2">The sequence shown here is derived from an EMBL/GenBank/DDBJ whole genome shotgun (WGS) entry which is preliminary data.</text>
</comment>
<dbReference type="EMBL" id="JAPQKR010000013">
    <property type="protein sequence ID" value="KAJ5201675.1"/>
    <property type="molecule type" value="Genomic_DNA"/>
</dbReference>
<gene>
    <name evidence="2" type="ORF">N7498_006338</name>
</gene>
<keyword evidence="3" id="KW-1185">Reference proteome</keyword>
<dbReference type="OrthoDB" id="4507903at2759"/>
<evidence type="ECO:0000313" key="3">
    <source>
        <dbReference type="Proteomes" id="UP001150904"/>
    </source>
</evidence>
<feature type="region of interest" description="Disordered" evidence="1">
    <location>
        <begin position="28"/>
        <end position="47"/>
    </location>
</feature>
<dbReference type="RefSeq" id="XP_058307591.1">
    <property type="nucleotide sequence ID" value="XM_058453400.1"/>
</dbReference>
<proteinExistence type="predicted"/>
<feature type="compositionally biased region" description="Basic and acidic residues" evidence="1">
    <location>
        <begin position="33"/>
        <end position="47"/>
    </location>
</feature>
<dbReference type="Proteomes" id="UP001150904">
    <property type="component" value="Unassembled WGS sequence"/>
</dbReference>
<protein>
    <submittedName>
        <fullName evidence="2">Uncharacterized protein</fullName>
    </submittedName>
</protein>
<dbReference type="AlphaFoldDB" id="A0A9W9MI01"/>
<sequence length="70" mass="7645">MPDHPGPGKGEEATVGLKSNLKTLQQLTSSAEAAKKHRDDSKHERAERKLNEAIEAMAKHEGGSKEGRRN</sequence>
<organism evidence="2 3">
    <name type="scientific">Penicillium cinerascens</name>
    <dbReference type="NCBI Taxonomy" id="70096"/>
    <lineage>
        <taxon>Eukaryota</taxon>
        <taxon>Fungi</taxon>
        <taxon>Dikarya</taxon>
        <taxon>Ascomycota</taxon>
        <taxon>Pezizomycotina</taxon>
        <taxon>Eurotiomycetes</taxon>
        <taxon>Eurotiomycetidae</taxon>
        <taxon>Eurotiales</taxon>
        <taxon>Aspergillaceae</taxon>
        <taxon>Penicillium</taxon>
    </lineage>
</organism>
<dbReference type="GeneID" id="83180701"/>
<reference evidence="2" key="2">
    <citation type="journal article" date="2023" name="IMA Fungus">
        <title>Comparative genomic study of the Penicillium genus elucidates a diverse pangenome and 15 lateral gene transfer events.</title>
        <authorList>
            <person name="Petersen C."/>
            <person name="Sorensen T."/>
            <person name="Nielsen M.R."/>
            <person name="Sondergaard T.E."/>
            <person name="Sorensen J.L."/>
            <person name="Fitzpatrick D.A."/>
            <person name="Frisvad J.C."/>
            <person name="Nielsen K.L."/>
        </authorList>
    </citation>
    <scope>NUCLEOTIDE SEQUENCE</scope>
    <source>
        <strain evidence="2">IBT 15544</strain>
    </source>
</reference>